<sequence>MHDLQAQKRGENSPQSSNDATTETRSTNKSRSMRQQPRVSKAAIGTGGVGGQKKSREQASKMSLSRLLTDNEKETEEKKGKAKETPKKGNRSKAPGKSAIQDLEFYKTAVSTLKKEKTPMRSQMQGAKEPEKGAWPFGRTDRDACAYQ</sequence>
<evidence type="ECO:0000313" key="2">
    <source>
        <dbReference type="EMBL" id="PAV90284.1"/>
    </source>
</evidence>
<feature type="compositionally biased region" description="Polar residues" evidence="1">
    <location>
        <begin position="12"/>
        <end position="38"/>
    </location>
</feature>
<protein>
    <submittedName>
        <fullName evidence="2">Uncharacterized protein</fullName>
    </submittedName>
</protein>
<evidence type="ECO:0000313" key="3">
    <source>
        <dbReference type="Proteomes" id="UP000218231"/>
    </source>
</evidence>
<accession>A0A2A2LVK4</accession>
<gene>
    <name evidence="2" type="ORF">WR25_25127</name>
</gene>
<evidence type="ECO:0000256" key="1">
    <source>
        <dbReference type="SAM" id="MobiDB-lite"/>
    </source>
</evidence>
<dbReference type="Proteomes" id="UP000218231">
    <property type="component" value="Unassembled WGS sequence"/>
</dbReference>
<feature type="region of interest" description="Disordered" evidence="1">
    <location>
        <begin position="1"/>
        <end position="100"/>
    </location>
</feature>
<organism evidence="2 3">
    <name type="scientific">Diploscapter pachys</name>
    <dbReference type="NCBI Taxonomy" id="2018661"/>
    <lineage>
        <taxon>Eukaryota</taxon>
        <taxon>Metazoa</taxon>
        <taxon>Ecdysozoa</taxon>
        <taxon>Nematoda</taxon>
        <taxon>Chromadorea</taxon>
        <taxon>Rhabditida</taxon>
        <taxon>Rhabditina</taxon>
        <taxon>Rhabditomorpha</taxon>
        <taxon>Rhabditoidea</taxon>
        <taxon>Rhabditidae</taxon>
        <taxon>Diploscapter</taxon>
    </lineage>
</organism>
<feature type="compositionally biased region" description="Basic and acidic residues" evidence="1">
    <location>
        <begin position="69"/>
        <end position="87"/>
    </location>
</feature>
<name>A0A2A2LVK4_9BILA</name>
<dbReference type="EMBL" id="LIAE01006382">
    <property type="protein sequence ID" value="PAV90284.1"/>
    <property type="molecule type" value="Genomic_DNA"/>
</dbReference>
<comment type="caution">
    <text evidence="2">The sequence shown here is derived from an EMBL/GenBank/DDBJ whole genome shotgun (WGS) entry which is preliminary data.</text>
</comment>
<feature type="compositionally biased region" description="Basic and acidic residues" evidence="1">
    <location>
        <begin position="1"/>
        <end position="11"/>
    </location>
</feature>
<dbReference type="AlphaFoldDB" id="A0A2A2LVK4"/>
<feature type="region of interest" description="Disordered" evidence="1">
    <location>
        <begin position="114"/>
        <end position="148"/>
    </location>
</feature>
<keyword evidence="3" id="KW-1185">Reference proteome</keyword>
<reference evidence="2 3" key="1">
    <citation type="journal article" date="2017" name="Curr. Biol.">
        <title>Genome architecture and evolution of a unichromosomal asexual nematode.</title>
        <authorList>
            <person name="Fradin H."/>
            <person name="Zegar C."/>
            <person name="Gutwein M."/>
            <person name="Lucas J."/>
            <person name="Kovtun M."/>
            <person name="Corcoran D."/>
            <person name="Baugh L.R."/>
            <person name="Kiontke K."/>
            <person name="Gunsalus K."/>
            <person name="Fitch D.H."/>
            <person name="Piano F."/>
        </authorList>
    </citation>
    <scope>NUCLEOTIDE SEQUENCE [LARGE SCALE GENOMIC DNA]</scope>
    <source>
        <strain evidence="2">PF1309</strain>
    </source>
</reference>
<proteinExistence type="predicted"/>
<feature type="compositionally biased region" description="Basic and acidic residues" evidence="1">
    <location>
        <begin position="139"/>
        <end position="148"/>
    </location>
</feature>